<dbReference type="EC" id="6.3.2.5" evidence="2"/>
<dbReference type="AlphaFoldDB" id="F5YMH7"/>
<protein>
    <submittedName>
        <fullName evidence="2">Coenzyme A biosynthesis bifunctional protein coaBC (DNA/pantothenatemetabolism flavoprotein)</fullName>
        <ecNumber evidence="2">4.1.1.36</ecNumber>
        <ecNumber evidence="2">6.3.2.5</ecNumber>
    </submittedName>
</protein>
<dbReference type="Proteomes" id="UP000009223">
    <property type="component" value="Chromosome"/>
</dbReference>
<evidence type="ECO:0000313" key="2">
    <source>
        <dbReference type="EMBL" id="AEF85492.1"/>
    </source>
</evidence>
<dbReference type="GO" id="GO:0004633">
    <property type="term" value="F:phosphopantothenoylcysteine decarboxylase activity"/>
    <property type="evidence" value="ECO:0007669"/>
    <property type="project" value="UniProtKB-EC"/>
</dbReference>
<reference evidence="3" key="1">
    <citation type="submission" date="2009-12" db="EMBL/GenBank/DDBJ databases">
        <title>Complete sequence of Treponema primitia strain ZAS-2.</title>
        <authorList>
            <person name="Tetu S.G."/>
            <person name="Matson E."/>
            <person name="Ren Q."/>
            <person name="Seshadri R."/>
            <person name="Elbourne L."/>
            <person name="Hassan K.A."/>
            <person name="Durkin A."/>
            <person name="Radune D."/>
            <person name="Mohamoud Y."/>
            <person name="Shay R."/>
            <person name="Jin S."/>
            <person name="Zhang X."/>
            <person name="Lucey K."/>
            <person name="Ballor N.R."/>
            <person name="Ottesen E."/>
            <person name="Rosenthal R."/>
            <person name="Allen A."/>
            <person name="Leadbetter J.R."/>
            <person name="Paulsen I.T."/>
        </authorList>
    </citation>
    <scope>NUCLEOTIDE SEQUENCE [LARGE SCALE GENOMIC DNA]</scope>
    <source>
        <strain evidence="3">ATCC BAA-887 / DSM 12427 / ZAS-2</strain>
    </source>
</reference>
<reference evidence="2 3" key="2">
    <citation type="journal article" date="2011" name="ISME J.">
        <title>RNA-seq reveals cooperative metabolic interactions between two termite-gut spirochete species in co-culture.</title>
        <authorList>
            <person name="Rosenthal A.Z."/>
            <person name="Matson E.G."/>
            <person name="Eldar A."/>
            <person name="Leadbetter J.R."/>
        </authorList>
    </citation>
    <scope>NUCLEOTIDE SEQUENCE [LARGE SCALE GENOMIC DNA]</scope>
    <source>
        <strain evidence="3">ATCC BAA-887 / DSM 12427 / ZAS-2</strain>
    </source>
</reference>
<keyword evidence="2" id="KW-0456">Lyase</keyword>
<dbReference type="EMBL" id="CP001843">
    <property type="protein sequence ID" value="AEF85492.1"/>
    <property type="molecule type" value="Genomic_DNA"/>
</dbReference>
<dbReference type="InterPro" id="IPR036551">
    <property type="entry name" value="Flavin_trans-like"/>
</dbReference>
<dbReference type="OrthoDB" id="9802554at2"/>
<dbReference type="PANTHER" id="PTHR14359:SF6">
    <property type="entry name" value="PHOSPHOPANTOTHENOYLCYSTEINE DECARBOXYLASE"/>
    <property type="match status" value="1"/>
</dbReference>
<dbReference type="STRING" id="545694.TREPR_0143"/>
<dbReference type="InterPro" id="IPR003382">
    <property type="entry name" value="Flavoprotein"/>
</dbReference>
<dbReference type="RefSeq" id="WP_015706330.1">
    <property type="nucleotide sequence ID" value="NC_015578.1"/>
</dbReference>
<evidence type="ECO:0000313" key="3">
    <source>
        <dbReference type="Proteomes" id="UP000009223"/>
    </source>
</evidence>
<name>F5YMH7_TREPZ</name>
<proteinExistence type="predicted"/>
<dbReference type="PANTHER" id="PTHR14359">
    <property type="entry name" value="HOMO-OLIGOMERIC FLAVIN CONTAINING CYS DECARBOXYLASE FAMILY"/>
    <property type="match status" value="1"/>
</dbReference>
<evidence type="ECO:0000259" key="1">
    <source>
        <dbReference type="Pfam" id="PF02441"/>
    </source>
</evidence>
<dbReference type="GO" id="GO:0015937">
    <property type="term" value="P:coenzyme A biosynthetic process"/>
    <property type="evidence" value="ECO:0007669"/>
    <property type="project" value="TreeGrafter"/>
</dbReference>
<dbReference type="GO" id="GO:0010181">
    <property type="term" value="F:FMN binding"/>
    <property type="evidence" value="ECO:0007669"/>
    <property type="project" value="TreeGrafter"/>
</dbReference>
<organism evidence="2 3">
    <name type="scientific">Treponema primitia (strain ATCC BAA-887 / DSM 12427 / ZAS-2)</name>
    <dbReference type="NCBI Taxonomy" id="545694"/>
    <lineage>
        <taxon>Bacteria</taxon>
        <taxon>Pseudomonadati</taxon>
        <taxon>Spirochaetota</taxon>
        <taxon>Spirochaetia</taxon>
        <taxon>Spirochaetales</taxon>
        <taxon>Treponemataceae</taxon>
        <taxon>Treponema</taxon>
    </lineage>
</organism>
<keyword evidence="2" id="KW-0436">Ligase</keyword>
<dbReference type="KEGG" id="tpi:TREPR_0143"/>
<dbReference type="GO" id="GO:0071513">
    <property type="term" value="C:phosphopantothenoylcysteine decarboxylase complex"/>
    <property type="evidence" value="ECO:0007669"/>
    <property type="project" value="TreeGrafter"/>
</dbReference>
<keyword evidence="3" id="KW-1185">Reference proteome</keyword>
<dbReference type="Pfam" id="PF02441">
    <property type="entry name" value="Flavoprotein"/>
    <property type="match status" value="1"/>
</dbReference>
<dbReference type="EC" id="4.1.1.36" evidence="2"/>
<dbReference type="HOGENOM" id="CLU_033319_2_0_12"/>
<dbReference type="eggNOG" id="COG0452">
    <property type="taxonomic scope" value="Bacteria"/>
</dbReference>
<sequence>MKNIILGVSGSIAAYKAADLANTFTKEGHAVHVIMTASAQQFITPITFQTLTKNKVYTEMFDEIIYEDVRHISLAQKVDIALIAPATANIIGKLAAGIADDMLTTVIMAIQKKPIVICPAMNTAMYENPVTQDNIKKLSGYGYQFVEPREARLACGDLGKGALANLDAIIAAVHRLLEQGAIV</sequence>
<dbReference type="GO" id="GO:0004632">
    <property type="term" value="F:phosphopantothenate--cysteine ligase activity"/>
    <property type="evidence" value="ECO:0007669"/>
    <property type="project" value="UniProtKB-EC"/>
</dbReference>
<gene>
    <name evidence="2" type="ordered locus">TREPR_0143</name>
</gene>
<accession>F5YMH7</accession>
<dbReference type="Gene3D" id="3.40.50.1950">
    <property type="entry name" value="Flavin prenyltransferase-like"/>
    <property type="match status" value="1"/>
</dbReference>
<dbReference type="SUPFAM" id="SSF52507">
    <property type="entry name" value="Homo-oligomeric flavin-containing Cys decarboxylases, HFCD"/>
    <property type="match status" value="1"/>
</dbReference>
<feature type="domain" description="Flavoprotein" evidence="1">
    <location>
        <begin position="2"/>
        <end position="173"/>
    </location>
</feature>